<feature type="modified residue" description="4-aspartylphosphate" evidence="6">
    <location>
        <position position="1091"/>
    </location>
</feature>
<dbReference type="InterPro" id="IPR001789">
    <property type="entry name" value="Sig_transdc_resp-reg_receiver"/>
</dbReference>
<dbReference type="InterPro" id="IPR013656">
    <property type="entry name" value="PAS_4"/>
</dbReference>
<dbReference type="SUPFAM" id="SSF55785">
    <property type="entry name" value="PYP-like sensor domain (PAS domain)"/>
    <property type="match status" value="4"/>
</dbReference>
<dbReference type="InterPro" id="IPR004358">
    <property type="entry name" value="Sig_transdc_His_kin-like_C"/>
</dbReference>
<dbReference type="PRINTS" id="PR00344">
    <property type="entry name" value="BCTRLSENSOR"/>
</dbReference>
<protein>
    <recommendedName>
        <fullName evidence="2">histidine kinase</fullName>
        <ecNumber evidence="2">2.7.13.3</ecNumber>
    </recommendedName>
</protein>
<dbReference type="SUPFAM" id="SSF52172">
    <property type="entry name" value="CheY-like"/>
    <property type="match status" value="1"/>
</dbReference>
<dbReference type="SUPFAM" id="SSF47384">
    <property type="entry name" value="Homodimeric domain of signal transducing histidine kinase"/>
    <property type="match status" value="1"/>
</dbReference>
<feature type="domain" description="PAS" evidence="10">
    <location>
        <begin position="655"/>
        <end position="710"/>
    </location>
</feature>
<dbReference type="InterPro" id="IPR013767">
    <property type="entry name" value="PAS_fold"/>
</dbReference>
<dbReference type="Pfam" id="PF08448">
    <property type="entry name" value="PAS_4"/>
    <property type="match status" value="1"/>
</dbReference>
<evidence type="ECO:0000256" key="5">
    <source>
        <dbReference type="ARBA" id="ARBA00022777"/>
    </source>
</evidence>
<dbReference type="Pfam" id="PF02518">
    <property type="entry name" value="HATPase_c"/>
    <property type="match status" value="1"/>
</dbReference>
<evidence type="ECO:0000256" key="7">
    <source>
        <dbReference type="SAM" id="Coils"/>
    </source>
</evidence>
<dbReference type="SMART" id="SM00388">
    <property type="entry name" value="HisKA"/>
    <property type="match status" value="1"/>
</dbReference>
<comment type="catalytic activity">
    <reaction evidence="1">
        <text>ATP + protein L-histidine = ADP + protein N-phospho-L-histidine.</text>
        <dbReference type="EC" id="2.7.13.3"/>
    </reaction>
</comment>
<dbReference type="EC" id="2.7.13.3" evidence="2"/>
<keyword evidence="3 6" id="KW-0597">Phosphoprotein</keyword>
<dbReference type="InterPro" id="IPR003594">
    <property type="entry name" value="HATPase_dom"/>
</dbReference>
<keyword evidence="5" id="KW-0418">Kinase</keyword>
<dbReference type="NCBIfam" id="TIGR00229">
    <property type="entry name" value="sensory_box"/>
    <property type="match status" value="2"/>
</dbReference>
<dbReference type="Pfam" id="PF00072">
    <property type="entry name" value="Response_reg"/>
    <property type="match status" value="1"/>
</dbReference>
<dbReference type="PROSITE" id="PS50109">
    <property type="entry name" value="HIS_KIN"/>
    <property type="match status" value="1"/>
</dbReference>
<dbReference type="InterPro" id="IPR036097">
    <property type="entry name" value="HisK_dim/P_sf"/>
</dbReference>
<dbReference type="Pfam" id="PF00989">
    <property type="entry name" value="PAS"/>
    <property type="match status" value="1"/>
</dbReference>
<feature type="domain" description="PAC" evidence="11">
    <location>
        <begin position="460"/>
        <end position="511"/>
    </location>
</feature>
<dbReference type="InterPro" id="IPR011006">
    <property type="entry name" value="CheY-like_superfamily"/>
</dbReference>
<evidence type="ECO:0000259" key="9">
    <source>
        <dbReference type="PROSITE" id="PS50110"/>
    </source>
</evidence>
<evidence type="ECO:0000259" key="11">
    <source>
        <dbReference type="PROSITE" id="PS50113"/>
    </source>
</evidence>
<dbReference type="PROSITE" id="PS50112">
    <property type="entry name" value="PAS"/>
    <property type="match status" value="2"/>
</dbReference>
<keyword evidence="7" id="KW-0175">Coiled coil</keyword>
<dbReference type="PROSITE" id="PS50113">
    <property type="entry name" value="PAC"/>
    <property type="match status" value="1"/>
</dbReference>
<sequence length="1270" mass="145161">MSTEAKNTHLISKISTKEVKELLERTCKKSGAENASFMRIEEDTIAESIHSSKNNNIIAMLKTSGIYADIWLQEIRKNPDRNIKIMDGSILLIPLTEQKKLAAVLALANPKTDLNKDDIFNILENKPEENLFCQENSPEYIKALTDHLITPKSGILIYNKEKSTVDYIMPGEDNKDLSSVTLESFLAKITTESRKTAEDILIRKRTFTEEEITIVTDYGKKKFLLIPIRRNNKQDILILIDIHADRMFTRSMSEQSRLLGIIMDSLTDYIVVVDKESRILYANSAFESWIYLMEKKPLPSLIGKTLPEISKTIANKVEPLITEAQKLGSQIQREIAWHMSLQELVVEATVFPIHQQYEAAQWFIIFHNISNRKKTERLIMQQRQFYQQVLEATPIGVYTLDPLNDFLITLWNKSMEEISGIIRAQTLGLKEEQVFPQEYFAETAVLNQEIISTKKEAEIEELEISFPDKTDSVIINIRKIPILTPLGDVDHILVLVDDITEQKKLDRELAKYREHLEEEVKRKSAELTRVATEMEAILRSTESVAICSMDTDLNIQIFNPTMERLSKMYFKRQPQRGKNLLDIFPIRKIRTAAEKYLIRALKGSTITTRFSFSRKALMPIEMEVVVSPKLDKEKNIIGATIIALDITQRATMEKQLRLFKAISESAPYGTIIVDSSFRIIYANPYTAKIHGMEIGEIMGQNLSVLHTEEQFYKLKEELKKSEETGIMPAQEIWHKYKNGIDFPMLTTATFIKNDMGMTNYIGIISIDMSIQKEAEKKLLMAKTQAEQAARAKSEFLATMSHEIRTPLNAILGFTDLLYNIAEDERELTYLEAIKNSGKNLLLLINDILDLSKIEAGKMQLSYTMVNMIDFINEIASIFTNAAQQKNIDLIKEYNEDIPPSIEIDELRLRQVIFNLVGNAIKFTDKGHIKISLHCKNKTDNTVDIHIKVEDTGIGIKEEEQKAIFETFHQSEGQDNRKYGGTGLGLSISKRLIEMMGGKISLKSKYGEGSCFSVEIPGLKYSTKKVEKEIISNTGIPDLKGKKVLIVDDKELNRNLLVEYLEPTKASCILADDGTTALEEVRKNPPDIILMDIRMPSMSGDEFIKEYYKDEKNRQVPILALTASILKERHQYFKTLGFREVITKPVSREILYRMIAKYLGIDTTTQEKQKKRKSTVEKLPDSLSDEELAIKDEIKKAYHDTIKELAEIAQDTGLTSDMKKLADTAIEYGENLPCKYYKIWGKMMHTAIDSFNIPGIKELINKIENFINSIN</sequence>
<evidence type="ECO:0000313" key="12">
    <source>
        <dbReference type="EMBL" id="MEM5948773.1"/>
    </source>
</evidence>
<evidence type="ECO:0000256" key="6">
    <source>
        <dbReference type="PROSITE-ProRule" id="PRU00169"/>
    </source>
</evidence>
<dbReference type="EMBL" id="JBCHKQ010000005">
    <property type="protein sequence ID" value="MEM5948773.1"/>
    <property type="molecule type" value="Genomic_DNA"/>
</dbReference>
<dbReference type="InterPro" id="IPR003661">
    <property type="entry name" value="HisK_dim/P_dom"/>
</dbReference>
<dbReference type="InterPro" id="IPR000014">
    <property type="entry name" value="PAS"/>
</dbReference>
<dbReference type="Gene3D" id="3.30.565.10">
    <property type="entry name" value="Histidine kinase-like ATPase, C-terminal domain"/>
    <property type="match status" value="1"/>
</dbReference>
<accession>A0ABU9UDM0</accession>
<dbReference type="SMART" id="SM00387">
    <property type="entry name" value="HATPase_c"/>
    <property type="match status" value="1"/>
</dbReference>
<evidence type="ECO:0000313" key="13">
    <source>
        <dbReference type="Proteomes" id="UP001466331"/>
    </source>
</evidence>
<reference evidence="12 13" key="1">
    <citation type="submission" date="2024-03" db="EMBL/GenBank/DDBJ databases">
        <title>Ignisphaera cupida sp. nov., a hyperthermophilic hydrolytic archaeon from a hot spring of Kamchatka, and proposal of Ignisphaeraceae fam. nov.</title>
        <authorList>
            <person name="Podosokorskaya O.A."/>
            <person name="Elcheninov A.G."/>
            <person name="Maltseva A.I."/>
            <person name="Zayulina K.S."/>
            <person name="Novikov A."/>
            <person name="Merkel A.Y."/>
        </authorList>
    </citation>
    <scope>NUCLEOTIDE SEQUENCE [LARGE SCALE GENOMIC DNA]</scope>
    <source>
        <strain evidence="12 13">38H-sp</strain>
    </source>
</reference>
<organism evidence="12 13">
    <name type="scientific">Rarispira pelagica</name>
    <dbReference type="NCBI Taxonomy" id="3141764"/>
    <lineage>
        <taxon>Bacteria</taxon>
        <taxon>Pseudomonadati</taxon>
        <taxon>Spirochaetota</taxon>
        <taxon>Spirochaetia</taxon>
        <taxon>Winmispirales</taxon>
        <taxon>Winmispiraceae</taxon>
        <taxon>Rarispira</taxon>
    </lineage>
</organism>
<dbReference type="SMART" id="SM00091">
    <property type="entry name" value="PAS"/>
    <property type="match status" value="4"/>
</dbReference>
<keyword evidence="4" id="KW-0808">Transferase</keyword>
<dbReference type="CDD" id="cd16922">
    <property type="entry name" value="HATPase_EvgS-ArcB-TorS-like"/>
    <property type="match status" value="1"/>
</dbReference>
<dbReference type="InterPro" id="IPR005467">
    <property type="entry name" value="His_kinase_dom"/>
</dbReference>
<dbReference type="Proteomes" id="UP001466331">
    <property type="component" value="Unassembled WGS sequence"/>
</dbReference>
<dbReference type="InterPro" id="IPR000700">
    <property type="entry name" value="PAS-assoc_C"/>
</dbReference>
<dbReference type="Gene3D" id="3.30.450.20">
    <property type="entry name" value="PAS domain"/>
    <property type="match status" value="4"/>
</dbReference>
<evidence type="ECO:0000256" key="3">
    <source>
        <dbReference type="ARBA" id="ARBA00022553"/>
    </source>
</evidence>
<dbReference type="Gene3D" id="1.10.287.130">
    <property type="match status" value="1"/>
</dbReference>
<dbReference type="RefSeq" id="WP_420070224.1">
    <property type="nucleotide sequence ID" value="NZ_JBCHKQ010000005.1"/>
</dbReference>
<dbReference type="SMART" id="SM00448">
    <property type="entry name" value="REC"/>
    <property type="match status" value="1"/>
</dbReference>
<dbReference type="PROSITE" id="PS50110">
    <property type="entry name" value="RESPONSE_REGULATORY"/>
    <property type="match status" value="1"/>
</dbReference>
<evidence type="ECO:0000256" key="2">
    <source>
        <dbReference type="ARBA" id="ARBA00012438"/>
    </source>
</evidence>
<feature type="domain" description="Histidine kinase" evidence="8">
    <location>
        <begin position="798"/>
        <end position="1019"/>
    </location>
</feature>
<dbReference type="Gene3D" id="3.40.50.2300">
    <property type="match status" value="1"/>
</dbReference>
<name>A0ABU9UDM0_9SPIR</name>
<dbReference type="PANTHER" id="PTHR43047">
    <property type="entry name" value="TWO-COMPONENT HISTIDINE PROTEIN KINASE"/>
    <property type="match status" value="1"/>
</dbReference>
<dbReference type="PANTHER" id="PTHR43047:SF72">
    <property type="entry name" value="OSMOSENSING HISTIDINE PROTEIN KINASE SLN1"/>
    <property type="match status" value="1"/>
</dbReference>
<dbReference type="Pfam" id="PF00512">
    <property type="entry name" value="HisKA"/>
    <property type="match status" value="1"/>
</dbReference>
<evidence type="ECO:0000259" key="10">
    <source>
        <dbReference type="PROSITE" id="PS50112"/>
    </source>
</evidence>
<keyword evidence="13" id="KW-1185">Reference proteome</keyword>
<dbReference type="InterPro" id="IPR036890">
    <property type="entry name" value="HATPase_C_sf"/>
</dbReference>
<evidence type="ECO:0000256" key="1">
    <source>
        <dbReference type="ARBA" id="ARBA00000085"/>
    </source>
</evidence>
<evidence type="ECO:0000259" key="8">
    <source>
        <dbReference type="PROSITE" id="PS50109"/>
    </source>
</evidence>
<gene>
    <name evidence="12" type="ORF">WKV44_09505</name>
</gene>
<dbReference type="CDD" id="cd17546">
    <property type="entry name" value="REC_hyHK_CKI1_RcsC-like"/>
    <property type="match status" value="1"/>
</dbReference>
<proteinExistence type="predicted"/>
<feature type="domain" description="PAS" evidence="10">
    <location>
        <begin position="382"/>
        <end position="428"/>
    </location>
</feature>
<feature type="coiled-coil region" evidence="7">
    <location>
        <begin position="502"/>
        <end position="533"/>
    </location>
</feature>
<dbReference type="SUPFAM" id="SSF55874">
    <property type="entry name" value="ATPase domain of HSP90 chaperone/DNA topoisomerase II/histidine kinase"/>
    <property type="match status" value="1"/>
</dbReference>
<comment type="caution">
    <text evidence="12">The sequence shown here is derived from an EMBL/GenBank/DDBJ whole genome shotgun (WGS) entry which is preliminary data.</text>
</comment>
<feature type="domain" description="Response regulatory" evidence="9">
    <location>
        <begin position="1042"/>
        <end position="1158"/>
    </location>
</feature>
<evidence type="ECO:0000256" key="4">
    <source>
        <dbReference type="ARBA" id="ARBA00022679"/>
    </source>
</evidence>
<dbReference type="CDD" id="cd00082">
    <property type="entry name" value="HisKA"/>
    <property type="match status" value="1"/>
</dbReference>
<dbReference type="CDD" id="cd00130">
    <property type="entry name" value="PAS"/>
    <property type="match status" value="1"/>
</dbReference>
<dbReference type="InterPro" id="IPR035965">
    <property type="entry name" value="PAS-like_dom_sf"/>
</dbReference>
<dbReference type="Pfam" id="PF13426">
    <property type="entry name" value="PAS_9"/>
    <property type="match status" value="2"/>
</dbReference>